<dbReference type="GO" id="GO:0051304">
    <property type="term" value="P:chromosome separation"/>
    <property type="evidence" value="ECO:0007669"/>
    <property type="project" value="InterPro"/>
</dbReference>
<dbReference type="SUPFAM" id="SSF46785">
    <property type="entry name" value="Winged helix' DNA-binding domain"/>
    <property type="match status" value="2"/>
</dbReference>
<keyword evidence="6" id="KW-1185">Reference proteome</keyword>
<dbReference type="RefSeq" id="WP_211601513.1">
    <property type="nucleotide sequence ID" value="NZ_JAGSNF010000003.1"/>
</dbReference>
<evidence type="ECO:0000313" key="6">
    <source>
        <dbReference type="Proteomes" id="UP000677016"/>
    </source>
</evidence>
<dbReference type="InterPro" id="IPR005234">
    <property type="entry name" value="ScpB_csome_segregation"/>
</dbReference>
<protein>
    <submittedName>
        <fullName evidence="5">SMC-Scp complex subunit ScpB</fullName>
    </submittedName>
</protein>
<keyword evidence="1" id="KW-0963">Cytoplasm</keyword>
<organism evidence="5 6">
    <name type="scientific">Phycicoccus avicenniae</name>
    <dbReference type="NCBI Taxonomy" id="2828860"/>
    <lineage>
        <taxon>Bacteria</taxon>
        <taxon>Bacillati</taxon>
        <taxon>Actinomycetota</taxon>
        <taxon>Actinomycetes</taxon>
        <taxon>Micrococcales</taxon>
        <taxon>Intrasporangiaceae</taxon>
        <taxon>Phycicoccus</taxon>
    </lineage>
</organism>
<proteinExistence type="predicted"/>
<evidence type="ECO:0000256" key="3">
    <source>
        <dbReference type="ARBA" id="ARBA00022829"/>
    </source>
</evidence>
<dbReference type="PANTHER" id="PTHR34298:SF2">
    <property type="entry name" value="SEGREGATION AND CONDENSATION PROTEIN B"/>
    <property type="match status" value="1"/>
</dbReference>
<dbReference type="Pfam" id="PF04079">
    <property type="entry name" value="SMC_ScpB"/>
    <property type="match status" value="1"/>
</dbReference>
<dbReference type="NCBIfam" id="TIGR00281">
    <property type="entry name" value="SMC-Scp complex subunit ScpB"/>
    <property type="match status" value="1"/>
</dbReference>
<dbReference type="AlphaFoldDB" id="A0A941D761"/>
<comment type="caution">
    <text evidence="5">The sequence shown here is derived from an EMBL/GenBank/DDBJ whole genome shotgun (WGS) entry which is preliminary data.</text>
</comment>
<sequence length="209" mass="22496">MTAPPPEPPAVETPTEDQLAFDVADFPGGIRGALEAVLMVVDEPVTTLALASALEQPIDAVAAALADLEQGYEEQRRGFTLREVGGGWRMYSRHEYAPVVEKFVLDGQQARLTQASLETLAVIAYRQPVSRSRVAAVRGVTVDGVIRTLLTRGLIEEVGQDEESTATLYGTTSYFLERLGLGSIEELPALAPYLPEVDVLDEIAEGGRG</sequence>
<evidence type="ECO:0000256" key="1">
    <source>
        <dbReference type="ARBA" id="ARBA00022490"/>
    </source>
</evidence>
<dbReference type="Gene3D" id="1.10.10.10">
    <property type="entry name" value="Winged helix-like DNA-binding domain superfamily/Winged helix DNA-binding domain"/>
    <property type="match status" value="2"/>
</dbReference>
<evidence type="ECO:0000256" key="2">
    <source>
        <dbReference type="ARBA" id="ARBA00022618"/>
    </source>
</evidence>
<dbReference type="Proteomes" id="UP000677016">
    <property type="component" value="Unassembled WGS sequence"/>
</dbReference>
<keyword evidence="2" id="KW-0132">Cell division</keyword>
<dbReference type="InterPro" id="IPR036390">
    <property type="entry name" value="WH_DNA-bd_sf"/>
</dbReference>
<gene>
    <name evidence="5" type="primary">scpB</name>
    <name evidence="5" type="ORF">KC207_03565</name>
</gene>
<keyword evidence="4" id="KW-0131">Cell cycle</keyword>
<dbReference type="EMBL" id="JAGSNF010000003">
    <property type="protein sequence ID" value="MBR7742368.1"/>
    <property type="molecule type" value="Genomic_DNA"/>
</dbReference>
<evidence type="ECO:0000313" key="5">
    <source>
        <dbReference type="EMBL" id="MBR7742368.1"/>
    </source>
</evidence>
<reference evidence="5" key="1">
    <citation type="submission" date="2021-04" db="EMBL/GenBank/DDBJ databases">
        <title>Phycicoccus avicenniae sp. nov., a novel endophytic actinomycetes isolated from branch of Avicennia mariana.</title>
        <authorList>
            <person name="Tuo L."/>
        </authorList>
    </citation>
    <scope>NUCLEOTIDE SEQUENCE</scope>
    <source>
        <strain evidence="5">BSK3Z-2</strain>
    </source>
</reference>
<dbReference type="InterPro" id="IPR036388">
    <property type="entry name" value="WH-like_DNA-bd_sf"/>
</dbReference>
<dbReference type="PANTHER" id="PTHR34298">
    <property type="entry name" value="SEGREGATION AND CONDENSATION PROTEIN B"/>
    <property type="match status" value="1"/>
</dbReference>
<accession>A0A941D761</accession>
<keyword evidence="3" id="KW-0159">Chromosome partition</keyword>
<evidence type="ECO:0000256" key="4">
    <source>
        <dbReference type="ARBA" id="ARBA00023306"/>
    </source>
</evidence>
<name>A0A941D761_9MICO</name>
<dbReference type="GO" id="GO:0051301">
    <property type="term" value="P:cell division"/>
    <property type="evidence" value="ECO:0007669"/>
    <property type="project" value="UniProtKB-KW"/>
</dbReference>